<keyword evidence="2" id="KW-0732">Signal</keyword>
<evidence type="ECO:0000313" key="3">
    <source>
        <dbReference type="EMBL" id="ATZ53022.1"/>
    </source>
</evidence>
<feature type="transmembrane region" description="Helical" evidence="1">
    <location>
        <begin position="89"/>
        <end position="109"/>
    </location>
</feature>
<reference evidence="3 4" key="1">
    <citation type="journal article" date="2011" name="PLoS Genet.">
        <title>Genomic analysis of the necrotrophic fungal pathogens Sclerotinia sclerotiorum and Botrytis cinerea.</title>
        <authorList>
            <person name="Amselem J."/>
            <person name="Cuomo C.A."/>
            <person name="van Kan J.A."/>
            <person name="Viaud M."/>
            <person name="Benito E.P."/>
            <person name="Couloux A."/>
            <person name="Coutinho P.M."/>
            <person name="de Vries R.P."/>
            <person name="Dyer P.S."/>
            <person name="Fillinger S."/>
            <person name="Fournier E."/>
            <person name="Gout L."/>
            <person name="Hahn M."/>
            <person name="Kohn L."/>
            <person name="Lapalu N."/>
            <person name="Plummer K.M."/>
            <person name="Pradier J.M."/>
            <person name="Quevillon E."/>
            <person name="Sharon A."/>
            <person name="Simon A."/>
            <person name="ten Have A."/>
            <person name="Tudzynski B."/>
            <person name="Tudzynski P."/>
            <person name="Wincker P."/>
            <person name="Andrew M."/>
            <person name="Anthouard V."/>
            <person name="Beever R.E."/>
            <person name="Beffa R."/>
            <person name="Benoit I."/>
            <person name="Bouzid O."/>
            <person name="Brault B."/>
            <person name="Chen Z."/>
            <person name="Choquer M."/>
            <person name="Collemare J."/>
            <person name="Cotton P."/>
            <person name="Danchin E.G."/>
            <person name="Da Silva C."/>
            <person name="Gautier A."/>
            <person name="Giraud C."/>
            <person name="Giraud T."/>
            <person name="Gonzalez C."/>
            <person name="Grossetete S."/>
            <person name="Guldener U."/>
            <person name="Henrissat B."/>
            <person name="Howlett B.J."/>
            <person name="Kodira C."/>
            <person name="Kretschmer M."/>
            <person name="Lappartient A."/>
            <person name="Leroch M."/>
            <person name="Levis C."/>
            <person name="Mauceli E."/>
            <person name="Neuveglise C."/>
            <person name="Oeser B."/>
            <person name="Pearson M."/>
            <person name="Poulain J."/>
            <person name="Poussereau N."/>
            <person name="Quesneville H."/>
            <person name="Rascle C."/>
            <person name="Schumacher J."/>
            <person name="Segurens B."/>
            <person name="Sexton A."/>
            <person name="Silva E."/>
            <person name="Sirven C."/>
            <person name="Soanes D.M."/>
            <person name="Talbot N.J."/>
            <person name="Templeton M."/>
            <person name="Yandava C."/>
            <person name="Yarden O."/>
            <person name="Zeng Q."/>
            <person name="Rollins J.A."/>
            <person name="Lebrun M.H."/>
            <person name="Dickman M."/>
        </authorList>
    </citation>
    <scope>NUCLEOTIDE SEQUENCE [LARGE SCALE GENOMIC DNA]</scope>
    <source>
        <strain evidence="3 4">B05.10</strain>
    </source>
</reference>
<dbReference type="VEuPathDB" id="FungiDB:Bcin08g06350"/>
<dbReference type="EMBL" id="CP009812">
    <property type="protein sequence ID" value="ATZ53022.1"/>
    <property type="molecule type" value="Genomic_DNA"/>
</dbReference>
<organism evidence="3 4">
    <name type="scientific">Botryotinia fuckeliana (strain B05.10)</name>
    <name type="common">Noble rot fungus</name>
    <name type="synonym">Botrytis cinerea</name>
    <dbReference type="NCBI Taxonomy" id="332648"/>
    <lineage>
        <taxon>Eukaryota</taxon>
        <taxon>Fungi</taxon>
        <taxon>Dikarya</taxon>
        <taxon>Ascomycota</taxon>
        <taxon>Pezizomycotina</taxon>
        <taxon>Leotiomycetes</taxon>
        <taxon>Helotiales</taxon>
        <taxon>Sclerotiniaceae</taxon>
        <taxon>Botrytis</taxon>
    </lineage>
</organism>
<proteinExistence type="predicted"/>
<reference evidence="3 4" key="2">
    <citation type="journal article" date="2012" name="Eukaryot. Cell">
        <title>Genome update of Botrytis cinerea strains B05.10 and T4.</title>
        <authorList>
            <person name="Staats M."/>
            <person name="van Kan J.A."/>
        </authorList>
    </citation>
    <scope>NUCLEOTIDE SEQUENCE [LARGE SCALE GENOMIC DNA]</scope>
    <source>
        <strain evidence="3 4">B05.10</strain>
    </source>
</reference>
<protein>
    <submittedName>
        <fullName evidence="3">Uncharacterized protein</fullName>
    </submittedName>
</protein>
<dbReference type="KEGG" id="bfu:BCIN_08g06350"/>
<keyword evidence="1" id="KW-0812">Transmembrane</keyword>
<dbReference type="OrthoDB" id="3445303at2759"/>
<dbReference type="AlphaFoldDB" id="A0A384JR93"/>
<evidence type="ECO:0000313" key="4">
    <source>
        <dbReference type="Proteomes" id="UP000001798"/>
    </source>
</evidence>
<feature type="transmembrane region" description="Helical" evidence="1">
    <location>
        <begin position="115"/>
        <end position="138"/>
    </location>
</feature>
<sequence>MRSSILFHASAFFALFLPLRSLLEFSIEISHLEMPFPFLLTFSQSGINHDRISFGAGIGLPSISAYSPNGSTFTQWLTRWSNNDRGNTIRKIICVTGILLHIPLNLFYIKGWGSLWVLWGIISALFNLWFVCIGFWWLDIMRGERWVYGRRATRQHSDMIIALLLVVYTFSFILTTITGLNSYGAIYFFNNWCWPLWGMADLLCPLAGWVSTWEGTGVVNLA</sequence>
<accession>A0A384JR93</accession>
<feature type="transmembrane region" description="Helical" evidence="1">
    <location>
        <begin position="159"/>
        <end position="189"/>
    </location>
</feature>
<name>A0A384JR93_BOTFB</name>
<dbReference type="Proteomes" id="UP000001798">
    <property type="component" value="Chromosome 8"/>
</dbReference>
<dbReference type="GeneID" id="36394438"/>
<reference evidence="3 4" key="3">
    <citation type="journal article" date="2017" name="Mol. Plant Pathol.">
        <title>A gapless genome sequence of the fungus Botrytis cinerea.</title>
        <authorList>
            <person name="Van Kan J.A."/>
            <person name="Stassen J.H."/>
            <person name="Mosbach A."/>
            <person name="Van Der Lee T.A."/>
            <person name="Faino L."/>
            <person name="Farmer A.D."/>
            <person name="Papasotiriou D.G."/>
            <person name="Zhou S."/>
            <person name="Seidl M.F."/>
            <person name="Cottam E."/>
            <person name="Edel D."/>
            <person name="Hahn M."/>
            <person name="Schwartz D.C."/>
            <person name="Dietrich R.A."/>
            <person name="Widdison S."/>
            <person name="Scalliet G."/>
        </authorList>
    </citation>
    <scope>NUCLEOTIDE SEQUENCE [LARGE SCALE GENOMIC DNA]</scope>
    <source>
        <strain evidence="3 4">B05.10</strain>
    </source>
</reference>
<evidence type="ECO:0000256" key="2">
    <source>
        <dbReference type="SAM" id="SignalP"/>
    </source>
</evidence>
<dbReference type="RefSeq" id="XP_024550562.1">
    <property type="nucleotide sequence ID" value="XM_024694769.1"/>
</dbReference>
<keyword evidence="4" id="KW-1185">Reference proteome</keyword>
<keyword evidence="1" id="KW-0472">Membrane</keyword>
<evidence type="ECO:0000256" key="1">
    <source>
        <dbReference type="SAM" id="Phobius"/>
    </source>
</evidence>
<keyword evidence="1" id="KW-1133">Transmembrane helix</keyword>
<gene>
    <name evidence="3" type="ORF">BCIN_08g06350</name>
</gene>
<feature type="chain" id="PRO_5016846771" evidence="2">
    <location>
        <begin position="22"/>
        <end position="222"/>
    </location>
</feature>
<feature type="signal peptide" evidence="2">
    <location>
        <begin position="1"/>
        <end position="21"/>
    </location>
</feature>